<dbReference type="AlphaFoldDB" id="A0A1E4T1V3"/>
<feature type="signal peptide" evidence="1">
    <location>
        <begin position="1"/>
        <end position="24"/>
    </location>
</feature>
<feature type="chain" id="PRO_5009163065" description="C2H2-type domain-containing protein" evidence="1">
    <location>
        <begin position="25"/>
        <end position="75"/>
    </location>
</feature>
<proteinExistence type="predicted"/>
<evidence type="ECO:0000313" key="2">
    <source>
        <dbReference type="EMBL" id="ODV85733.1"/>
    </source>
</evidence>
<evidence type="ECO:0000256" key="1">
    <source>
        <dbReference type="SAM" id="SignalP"/>
    </source>
</evidence>
<organism evidence="2 3">
    <name type="scientific">[Candida] arabinofermentans NRRL YB-2248</name>
    <dbReference type="NCBI Taxonomy" id="983967"/>
    <lineage>
        <taxon>Eukaryota</taxon>
        <taxon>Fungi</taxon>
        <taxon>Dikarya</taxon>
        <taxon>Ascomycota</taxon>
        <taxon>Saccharomycotina</taxon>
        <taxon>Pichiomycetes</taxon>
        <taxon>Pichiales</taxon>
        <taxon>Pichiaceae</taxon>
        <taxon>Ogataea</taxon>
        <taxon>Ogataea/Candida clade</taxon>
    </lineage>
</organism>
<keyword evidence="3" id="KW-1185">Reference proteome</keyword>
<gene>
    <name evidence="2" type="ORF">CANARDRAFT_27828</name>
</gene>
<name>A0A1E4T1V3_9ASCO</name>
<evidence type="ECO:0008006" key="4">
    <source>
        <dbReference type="Google" id="ProtNLM"/>
    </source>
</evidence>
<dbReference type="Proteomes" id="UP000094801">
    <property type="component" value="Unassembled WGS sequence"/>
</dbReference>
<evidence type="ECO:0000313" key="3">
    <source>
        <dbReference type="Proteomes" id="UP000094801"/>
    </source>
</evidence>
<sequence>MGMVFGALPGAHYVLLPIANVCLAVCSICTTDVPNHTHLQRHSQSTECFFIQPSAQETGPVPYISKIYYVDPAYV</sequence>
<accession>A0A1E4T1V3</accession>
<dbReference type="EMBL" id="KV453851">
    <property type="protein sequence ID" value="ODV85733.1"/>
    <property type="molecule type" value="Genomic_DNA"/>
</dbReference>
<reference evidence="3" key="1">
    <citation type="submission" date="2016-04" db="EMBL/GenBank/DDBJ databases">
        <title>Comparative genomics of biotechnologically important yeasts.</title>
        <authorList>
            <consortium name="DOE Joint Genome Institute"/>
            <person name="Riley R."/>
            <person name="Haridas S."/>
            <person name="Wolfe K.H."/>
            <person name="Lopes M.R."/>
            <person name="Hittinger C.T."/>
            <person name="Goker M."/>
            <person name="Salamov A."/>
            <person name="Wisecaver J."/>
            <person name="Long T.M."/>
            <person name="Aerts A.L."/>
            <person name="Barry K."/>
            <person name="Choi C."/>
            <person name="Clum A."/>
            <person name="Coughlan A.Y."/>
            <person name="Deshpande S."/>
            <person name="Douglass A.P."/>
            <person name="Hanson S.J."/>
            <person name="Klenk H.-P."/>
            <person name="Labutti K."/>
            <person name="Lapidus A."/>
            <person name="Lindquist E."/>
            <person name="Lipzen A."/>
            <person name="Meier-Kolthoff J.P."/>
            <person name="Ohm R.A."/>
            <person name="Otillar R.P."/>
            <person name="Pangilinan J."/>
            <person name="Peng Y."/>
            <person name="Rokas A."/>
            <person name="Rosa C.A."/>
            <person name="Scheuner C."/>
            <person name="Sibirny A.A."/>
            <person name="Slot J.C."/>
            <person name="Stielow J.B."/>
            <person name="Sun H."/>
            <person name="Kurtzman C.P."/>
            <person name="Blackwell M."/>
            <person name="Grigoriev I.V."/>
            <person name="Jeffries T.W."/>
        </authorList>
    </citation>
    <scope>NUCLEOTIDE SEQUENCE [LARGE SCALE GENOMIC DNA]</scope>
    <source>
        <strain evidence="3">NRRL YB-2248</strain>
    </source>
</reference>
<protein>
    <recommendedName>
        <fullName evidence="4">C2H2-type domain-containing protein</fullName>
    </recommendedName>
</protein>
<keyword evidence="1" id="KW-0732">Signal</keyword>